<evidence type="ECO:0000313" key="3">
    <source>
        <dbReference type="EMBL" id="GFR39542.1"/>
    </source>
</evidence>
<dbReference type="AlphaFoldDB" id="A0A916QF00"/>
<evidence type="ECO:0000256" key="1">
    <source>
        <dbReference type="SAM" id="MobiDB-lite"/>
    </source>
</evidence>
<feature type="compositionally biased region" description="Acidic residues" evidence="1">
    <location>
        <begin position="48"/>
        <end position="59"/>
    </location>
</feature>
<evidence type="ECO:0000313" key="4">
    <source>
        <dbReference type="Proteomes" id="UP000654993"/>
    </source>
</evidence>
<reference evidence="3" key="2">
    <citation type="journal article" date="2021" name="Data Brief">
        <title>Draft genome sequence data of the facultative, thermophilic, xylanolytic bacterium Paenibacillus sp. strain DA-C8.</title>
        <authorList>
            <person name="Chhe C."/>
            <person name="Uke A."/>
            <person name="Baramee S."/>
            <person name="Ungkulpasvich U."/>
            <person name="Tachaapaikoon C."/>
            <person name="Pason P."/>
            <person name="Waeonukul R."/>
            <person name="Ratanakhanokchai K."/>
            <person name="Kosugi A."/>
        </authorList>
    </citation>
    <scope>NUCLEOTIDE SEQUENCE</scope>
    <source>
        <strain evidence="3">DA-C8</strain>
    </source>
</reference>
<protein>
    <recommendedName>
        <fullName evidence="5">Lipoprotein</fullName>
    </recommendedName>
</protein>
<evidence type="ECO:0000256" key="2">
    <source>
        <dbReference type="SAM" id="SignalP"/>
    </source>
</evidence>
<feature type="region of interest" description="Disordered" evidence="1">
    <location>
        <begin position="23"/>
        <end position="64"/>
    </location>
</feature>
<feature type="compositionally biased region" description="Polar residues" evidence="1">
    <location>
        <begin position="23"/>
        <end position="40"/>
    </location>
</feature>
<dbReference type="Proteomes" id="UP000654993">
    <property type="component" value="Unassembled WGS sequence"/>
</dbReference>
<comment type="caution">
    <text evidence="3">The sequence shown here is derived from an EMBL/GenBank/DDBJ whole genome shotgun (WGS) entry which is preliminary data.</text>
</comment>
<accession>A0A916QF00</accession>
<feature type="chain" id="PRO_5038578693" description="Lipoprotein" evidence="2">
    <location>
        <begin position="20"/>
        <end position="226"/>
    </location>
</feature>
<gene>
    <name evidence="3" type="ORF">PRECH8_28380</name>
</gene>
<feature type="signal peptide" evidence="2">
    <location>
        <begin position="1"/>
        <end position="19"/>
    </location>
</feature>
<proteinExistence type="predicted"/>
<dbReference type="PROSITE" id="PS51257">
    <property type="entry name" value="PROKAR_LIPOPROTEIN"/>
    <property type="match status" value="1"/>
</dbReference>
<keyword evidence="4" id="KW-1185">Reference proteome</keyword>
<evidence type="ECO:0008006" key="5">
    <source>
        <dbReference type="Google" id="ProtNLM"/>
    </source>
</evidence>
<dbReference type="EMBL" id="BMAQ01000053">
    <property type="protein sequence ID" value="GFR39542.1"/>
    <property type="molecule type" value="Genomic_DNA"/>
</dbReference>
<keyword evidence="2" id="KW-0732">Signal</keyword>
<organism evidence="3 4">
    <name type="scientific">Insulibacter thermoxylanivorax</name>
    <dbReference type="NCBI Taxonomy" id="2749268"/>
    <lineage>
        <taxon>Bacteria</taxon>
        <taxon>Bacillati</taxon>
        <taxon>Bacillota</taxon>
        <taxon>Bacilli</taxon>
        <taxon>Bacillales</taxon>
        <taxon>Paenibacillaceae</taxon>
        <taxon>Insulibacter</taxon>
    </lineage>
</organism>
<dbReference type="RefSeq" id="WP_200967732.1">
    <property type="nucleotide sequence ID" value="NZ_BMAQ01000053.1"/>
</dbReference>
<sequence>MHKLYLILLLMVLIFCACSELSQPSQTESGPESNPSSQLGDEQKKDEGDTDSITDEVTPDLDNANPTVFTAKEILNFEQLRADWTKEQMEEHGFEKQVNGPGGETTYSDGRIRYVYFDFYDAPTPAIVDVYGDIPGPRGIKVGDAFEDVLALFPQEVDWEINPFGTLYGNFDPDAEEETKALSAYVTTYENRKEITLLTEKVLPSLRIFFEDGKLTHYSFFLISAS</sequence>
<name>A0A916QF00_9BACL</name>
<reference evidence="3" key="1">
    <citation type="submission" date="2020-08" db="EMBL/GenBank/DDBJ databases">
        <authorList>
            <person name="Uke A."/>
            <person name="Chhe C."/>
            <person name="Baramee S."/>
            <person name="Kosugi A."/>
        </authorList>
    </citation>
    <scope>NUCLEOTIDE SEQUENCE</scope>
    <source>
        <strain evidence="3">DA-C8</strain>
    </source>
</reference>